<dbReference type="SUPFAM" id="SSF55073">
    <property type="entry name" value="Nucleotide cyclase"/>
    <property type="match status" value="1"/>
</dbReference>
<dbReference type="Proteomes" id="UP001259982">
    <property type="component" value="Unassembled WGS sequence"/>
</dbReference>
<dbReference type="PANTHER" id="PTHR45138">
    <property type="entry name" value="REGULATORY COMPONENTS OF SENSORY TRANSDUCTION SYSTEM"/>
    <property type="match status" value="1"/>
</dbReference>
<dbReference type="GO" id="GO:0052621">
    <property type="term" value="F:diguanylate cyclase activity"/>
    <property type="evidence" value="ECO:0007669"/>
    <property type="project" value="UniProtKB-EC"/>
</dbReference>
<dbReference type="Gene3D" id="3.30.450.40">
    <property type="match status" value="1"/>
</dbReference>
<dbReference type="SMART" id="SM00267">
    <property type="entry name" value="GGDEF"/>
    <property type="match status" value="1"/>
</dbReference>
<dbReference type="SMART" id="SM00065">
    <property type="entry name" value="GAF"/>
    <property type="match status" value="1"/>
</dbReference>
<accession>A0ABU3BBD0</accession>
<evidence type="ECO:0000256" key="1">
    <source>
        <dbReference type="ARBA" id="ARBA00012528"/>
    </source>
</evidence>
<evidence type="ECO:0000256" key="2">
    <source>
        <dbReference type="ARBA" id="ARBA00034247"/>
    </source>
</evidence>
<dbReference type="InterPro" id="IPR029016">
    <property type="entry name" value="GAF-like_dom_sf"/>
</dbReference>
<dbReference type="InterPro" id="IPR000160">
    <property type="entry name" value="GGDEF_dom"/>
</dbReference>
<dbReference type="InterPro" id="IPR043128">
    <property type="entry name" value="Rev_trsase/Diguanyl_cyclase"/>
</dbReference>
<dbReference type="RefSeq" id="WP_311658375.1">
    <property type="nucleotide sequence ID" value="NZ_JAVRHY010000005.1"/>
</dbReference>
<keyword evidence="4" id="KW-0808">Transferase</keyword>
<comment type="catalytic activity">
    <reaction evidence="2">
        <text>2 GTP = 3',3'-c-di-GMP + 2 diphosphate</text>
        <dbReference type="Rhea" id="RHEA:24898"/>
        <dbReference type="ChEBI" id="CHEBI:33019"/>
        <dbReference type="ChEBI" id="CHEBI:37565"/>
        <dbReference type="ChEBI" id="CHEBI:58805"/>
        <dbReference type="EC" id="2.7.7.65"/>
    </reaction>
</comment>
<dbReference type="InterPro" id="IPR003018">
    <property type="entry name" value="GAF"/>
</dbReference>
<evidence type="ECO:0000313" key="4">
    <source>
        <dbReference type="EMBL" id="MDT0618286.1"/>
    </source>
</evidence>
<dbReference type="CDD" id="cd01949">
    <property type="entry name" value="GGDEF"/>
    <property type="match status" value="1"/>
</dbReference>
<dbReference type="PROSITE" id="PS50887">
    <property type="entry name" value="GGDEF"/>
    <property type="match status" value="1"/>
</dbReference>
<gene>
    <name evidence="4" type="ORF">RM531_07345</name>
</gene>
<dbReference type="EMBL" id="JAVRHY010000005">
    <property type="protein sequence ID" value="MDT0618286.1"/>
    <property type="molecule type" value="Genomic_DNA"/>
</dbReference>
<dbReference type="PANTHER" id="PTHR45138:SF9">
    <property type="entry name" value="DIGUANYLATE CYCLASE DGCM-RELATED"/>
    <property type="match status" value="1"/>
</dbReference>
<dbReference type="SUPFAM" id="SSF55781">
    <property type="entry name" value="GAF domain-like"/>
    <property type="match status" value="1"/>
</dbReference>
<dbReference type="EC" id="2.7.7.65" evidence="1"/>
<proteinExistence type="predicted"/>
<sequence length="512" mass="55420">MSQSAKASTVAAESLLTAVAEQVAGAGDLEGLTRPLLNILQRLTGLDSVYLTAIDWQADQQQILFSQNSGDMTIGEGLVVPWHDTLCRRALDENRFLTTDVPVRWGDSEAARALNIQTYASVPVKADDGEIFGTLCGASDHVAPVPEGTESVMSLFAQLVAHQIQLERAASHARQRARQAEDAARSFQGIAALAEQCSGATVLEEALHGCAGVLDSIWTDVTVRTCHPADEGPAKPVVRAFMNWLIGQQLTPDGAGWWNRRDDPDVFEAAGELVGPDIVGIGVACAMRRGQSAGSVLVLARALPSQGLAAQQMLTGLALHLSLLVTRLELRESLEASYREIERQARLDPLTALPNRRQLEEEGERLRARAVRHGGRVCAAFVDLDGFKQINDDHGHDAGDRFLMQVAVSLQTVTRAEEICARYGGDEFVLLALVPEHEADAFHDAVRDRLEEAVRGHYDLGDASIDYPGASVGVTIQASAEESLADLLVRADEAMYEVKRRRRGEGASGRRD</sequence>
<protein>
    <recommendedName>
        <fullName evidence="1">diguanylate cyclase</fullName>
        <ecNumber evidence="1">2.7.7.65</ecNumber>
    </recommendedName>
</protein>
<keyword evidence="5" id="KW-1185">Reference proteome</keyword>
<dbReference type="Pfam" id="PF01590">
    <property type="entry name" value="GAF"/>
    <property type="match status" value="1"/>
</dbReference>
<feature type="domain" description="GGDEF" evidence="3">
    <location>
        <begin position="375"/>
        <end position="512"/>
    </location>
</feature>
<reference evidence="4 5" key="1">
    <citation type="submission" date="2023-09" db="EMBL/GenBank/DDBJ databases">
        <authorList>
            <person name="Rey-Velasco X."/>
        </authorList>
    </citation>
    <scope>NUCLEOTIDE SEQUENCE [LARGE SCALE GENOMIC DNA]</scope>
    <source>
        <strain evidence="4 5">P385</strain>
    </source>
</reference>
<comment type="caution">
    <text evidence="4">The sequence shown here is derived from an EMBL/GenBank/DDBJ whole genome shotgun (WGS) entry which is preliminary data.</text>
</comment>
<dbReference type="InterPro" id="IPR050469">
    <property type="entry name" value="Diguanylate_Cyclase"/>
</dbReference>
<evidence type="ECO:0000313" key="5">
    <source>
        <dbReference type="Proteomes" id="UP001259982"/>
    </source>
</evidence>
<name>A0ABU3BBD0_9GAMM</name>
<dbReference type="InterPro" id="IPR029787">
    <property type="entry name" value="Nucleotide_cyclase"/>
</dbReference>
<dbReference type="Pfam" id="PF00990">
    <property type="entry name" value="GGDEF"/>
    <property type="match status" value="1"/>
</dbReference>
<dbReference type="Gene3D" id="3.30.70.270">
    <property type="match status" value="1"/>
</dbReference>
<dbReference type="NCBIfam" id="TIGR00254">
    <property type="entry name" value="GGDEF"/>
    <property type="match status" value="1"/>
</dbReference>
<evidence type="ECO:0000259" key="3">
    <source>
        <dbReference type="PROSITE" id="PS50887"/>
    </source>
</evidence>
<keyword evidence="4" id="KW-0548">Nucleotidyltransferase</keyword>
<organism evidence="4 5">
    <name type="scientific">Spectribacter acetivorans</name>
    <dbReference type="NCBI Taxonomy" id="3075603"/>
    <lineage>
        <taxon>Bacteria</taxon>
        <taxon>Pseudomonadati</taxon>
        <taxon>Pseudomonadota</taxon>
        <taxon>Gammaproteobacteria</taxon>
        <taxon>Salinisphaerales</taxon>
        <taxon>Salinisphaeraceae</taxon>
        <taxon>Spectribacter</taxon>
    </lineage>
</organism>